<proteinExistence type="predicted"/>
<dbReference type="InterPro" id="IPR051678">
    <property type="entry name" value="AGP_Transferase"/>
</dbReference>
<organism evidence="2 3">
    <name type="scientific">Catellatospora citrea</name>
    <dbReference type="NCBI Taxonomy" id="53366"/>
    <lineage>
        <taxon>Bacteria</taxon>
        <taxon>Bacillati</taxon>
        <taxon>Actinomycetota</taxon>
        <taxon>Actinomycetes</taxon>
        <taxon>Micromonosporales</taxon>
        <taxon>Micromonosporaceae</taxon>
        <taxon>Catellatospora</taxon>
    </lineage>
</organism>
<dbReference type="PANTHER" id="PTHR21310">
    <property type="entry name" value="AMINOGLYCOSIDE PHOSPHOTRANSFERASE-RELATED-RELATED"/>
    <property type="match status" value="1"/>
</dbReference>
<reference evidence="2 3" key="1">
    <citation type="submission" date="2021-01" db="EMBL/GenBank/DDBJ databases">
        <title>Whole genome shotgun sequence of Catellatospora citrea NBRC 14495.</title>
        <authorList>
            <person name="Komaki H."/>
            <person name="Tamura T."/>
        </authorList>
    </citation>
    <scope>NUCLEOTIDE SEQUENCE [LARGE SCALE GENOMIC DNA]</scope>
    <source>
        <strain evidence="2 3">NBRC 14495</strain>
    </source>
</reference>
<dbReference type="EMBL" id="BONH01000004">
    <property type="protein sequence ID" value="GIF96384.1"/>
    <property type="molecule type" value="Genomic_DNA"/>
</dbReference>
<dbReference type="Gene3D" id="3.90.1200.10">
    <property type="match status" value="1"/>
</dbReference>
<evidence type="ECO:0000259" key="1">
    <source>
        <dbReference type="Pfam" id="PF01636"/>
    </source>
</evidence>
<evidence type="ECO:0000313" key="2">
    <source>
        <dbReference type="EMBL" id="GIF96384.1"/>
    </source>
</evidence>
<gene>
    <name evidence="2" type="ORF">Cci01nite_14780</name>
</gene>
<name>A0A8J3KJQ4_9ACTN</name>
<dbReference type="SUPFAM" id="SSF56112">
    <property type="entry name" value="Protein kinase-like (PK-like)"/>
    <property type="match status" value="1"/>
</dbReference>
<accession>A0A8J3KJQ4</accession>
<protein>
    <recommendedName>
        <fullName evidence="1">Aminoglycoside phosphotransferase domain-containing protein</fullName>
    </recommendedName>
</protein>
<comment type="caution">
    <text evidence="2">The sequence shown here is derived from an EMBL/GenBank/DDBJ whole genome shotgun (WGS) entry which is preliminary data.</text>
</comment>
<evidence type="ECO:0000313" key="3">
    <source>
        <dbReference type="Proteomes" id="UP000659904"/>
    </source>
</evidence>
<dbReference type="Pfam" id="PF01636">
    <property type="entry name" value="APH"/>
    <property type="match status" value="1"/>
</dbReference>
<dbReference type="AlphaFoldDB" id="A0A8J3KJQ4"/>
<feature type="domain" description="Aminoglycoside phosphotransferase" evidence="1">
    <location>
        <begin position="26"/>
        <end position="242"/>
    </location>
</feature>
<dbReference type="InterPro" id="IPR002575">
    <property type="entry name" value="Aminoglycoside_PTrfase"/>
</dbReference>
<dbReference type="Gene3D" id="3.30.200.20">
    <property type="entry name" value="Phosphorylase Kinase, domain 1"/>
    <property type="match status" value="1"/>
</dbReference>
<keyword evidence="3" id="KW-1185">Reference proteome</keyword>
<sequence>MSGRHPTADVRGVIAAHLPDRRMRSVVELGSGLDNVAYEVDGELIVRFSREPDPVVRAALVEREARLLAAVAEVCPLPVPEPVFTAPEQGCLAYAKLPGVPLAELPRQGWSAHGTSIAAVLGGLLDALHTAPVDRWTGLVDVDDRPLAEWLGEAAEYYRSVARHVPVAHRRAVAAFLDTPPPAAVRGLVFSHNDLGIEHVLVDPAGWTVTGVIDWSDAALVDPSYDFGLVYRDLGPDALRAALGRCRRDAADIAALGERAVFYARCSVFEDLAYGVETGRDGYVSRCHAALRWLFPA</sequence>
<dbReference type="InterPro" id="IPR011009">
    <property type="entry name" value="Kinase-like_dom_sf"/>
</dbReference>
<dbReference type="Proteomes" id="UP000659904">
    <property type="component" value="Unassembled WGS sequence"/>
</dbReference>